<gene>
    <name evidence="9" type="ORF">SDC9_73295</name>
</gene>
<dbReference type="GO" id="GO:0005886">
    <property type="term" value="C:plasma membrane"/>
    <property type="evidence" value="ECO:0007669"/>
    <property type="project" value="UniProtKB-SubCell"/>
</dbReference>
<evidence type="ECO:0000256" key="1">
    <source>
        <dbReference type="ARBA" id="ARBA00004651"/>
    </source>
</evidence>
<keyword evidence="2" id="KW-1003">Cell membrane</keyword>
<feature type="transmembrane region" description="Helical" evidence="8">
    <location>
        <begin position="173"/>
        <end position="190"/>
    </location>
</feature>
<evidence type="ECO:0000256" key="4">
    <source>
        <dbReference type="ARBA" id="ARBA00022679"/>
    </source>
</evidence>
<evidence type="ECO:0008006" key="10">
    <source>
        <dbReference type="Google" id="ProtNLM"/>
    </source>
</evidence>
<feature type="transmembrane region" description="Helical" evidence="8">
    <location>
        <begin position="149"/>
        <end position="167"/>
    </location>
</feature>
<keyword evidence="6 8" id="KW-1133">Transmembrane helix</keyword>
<name>A0A644YEC6_9ZZZZ</name>
<dbReference type="AlphaFoldDB" id="A0A644YEC6"/>
<dbReference type="PANTHER" id="PTHR33908">
    <property type="entry name" value="MANNOSYLTRANSFERASE YKCB-RELATED"/>
    <property type="match status" value="1"/>
</dbReference>
<dbReference type="InterPro" id="IPR050297">
    <property type="entry name" value="LipidA_mod_glycosyltrf_83"/>
</dbReference>
<dbReference type="PANTHER" id="PTHR33908:SF11">
    <property type="entry name" value="MEMBRANE PROTEIN"/>
    <property type="match status" value="1"/>
</dbReference>
<evidence type="ECO:0000256" key="7">
    <source>
        <dbReference type="ARBA" id="ARBA00023136"/>
    </source>
</evidence>
<protein>
    <recommendedName>
        <fullName evidence="10">Glycosyltransferase RgtA/B/C/D-like domain-containing protein</fullName>
    </recommendedName>
</protein>
<feature type="transmembrane region" description="Helical" evidence="8">
    <location>
        <begin position="402"/>
        <end position="424"/>
    </location>
</feature>
<evidence type="ECO:0000313" key="9">
    <source>
        <dbReference type="EMBL" id="MPM26790.1"/>
    </source>
</evidence>
<keyword evidence="3" id="KW-0328">Glycosyltransferase</keyword>
<keyword evidence="7 8" id="KW-0472">Membrane</keyword>
<feature type="transmembrane region" description="Helical" evidence="8">
    <location>
        <begin position="12"/>
        <end position="33"/>
    </location>
</feature>
<comment type="subcellular location">
    <subcellularLocation>
        <location evidence="1">Cell membrane</location>
        <topology evidence="1">Multi-pass membrane protein</topology>
    </subcellularLocation>
</comment>
<feature type="transmembrane region" description="Helical" evidence="8">
    <location>
        <begin position="377"/>
        <end position="396"/>
    </location>
</feature>
<feature type="transmembrane region" description="Helical" evidence="8">
    <location>
        <begin position="197"/>
        <end position="225"/>
    </location>
</feature>
<feature type="transmembrane region" description="Helical" evidence="8">
    <location>
        <begin position="315"/>
        <end position="339"/>
    </location>
</feature>
<sequence>MISKILARAKNSYPVIFLVLALIAFYFIGANAAHSFKVFTHFNGIWVLDSAQVARNTLHGHFFDTKYILPAGYSFFPVVIDHPDFIRYPLPVLIYTLLFAIFSPGATSIKVLNAILFVANGVLIYLFALKVLRFGNQQPEIRQTKIHSFIAVFTALAASIFEFYYYQMALFDFYEIMAVTMLLITMNVVIERKIQPLVLGLVFGLLYLTKPTFSLFIFIFCLYYLMDRKTFKTWFLGGLFCVLGFLIIVSPFIVRSLIITGEPMFALQHKIDSIKEVVYSHDALYRTFSRPPSLMETVVNNQTAYWQRWRMRVIVVAKILLQPANLFIWPGLLLFFAFLKKTRAFFLSFLSFFVLHVAVVAVYLLPNETMRVYTPLVELLYIFAFLGLFVAISWLIQKISRITYQNIVFGCIAIVICVSGVLMVRNGALSDRLTDTKDDFPQQMIDRVHEISPTCLYSNSGAKSAWFLDLPVIYSPLKMDEILTKGPGECNYFLLSGEDDDAASFLKRHGMLLFTADTYRLYKINDLN</sequence>
<evidence type="ECO:0000256" key="6">
    <source>
        <dbReference type="ARBA" id="ARBA00022989"/>
    </source>
</evidence>
<feature type="transmembrane region" description="Helical" evidence="8">
    <location>
        <begin position="85"/>
        <end position="103"/>
    </location>
</feature>
<reference evidence="9" key="1">
    <citation type="submission" date="2019-08" db="EMBL/GenBank/DDBJ databases">
        <authorList>
            <person name="Kucharzyk K."/>
            <person name="Murdoch R.W."/>
            <person name="Higgins S."/>
            <person name="Loffler F."/>
        </authorList>
    </citation>
    <scope>NUCLEOTIDE SEQUENCE</scope>
</reference>
<dbReference type="GO" id="GO:0008610">
    <property type="term" value="P:lipid biosynthetic process"/>
    <property type="evidence" value="ECO:0007669"/>
    <property type="project" value="UniProtKB-ARBA"/>
</dbReference>
<accession>A0A644YEC6</accession>
<keyword evidence="5 8" id="KW-0812">Transmembrane</keyword>
<feature type="transmembrane region" description="Helical" evidence="8">
    <location>
        <begin position="109"/>
        <end position="128"/>
    </location>
</feature>
<feature type="transmembrane region" description="Helical" evidence="8">
    <location>
        <begin position="345"/>
        <end position="365"/>
    </location>
</feature>
<dbReference type="EMBL" id="VSSQ01004827">
    <property type="protein sequence ID" value="MPM26790.1"/>
    <property type="molecule type" value="Genomic_DNA"/>
</dbReference>
<proteinExistence type="predicted"/>
<evidence type="ECO:0000256" key="2">
    <source>
        <dbReference type="ARBA" id="ARBA00022475"/>
    </source>
</evidence>
<evidence type="ECO:0000256" key="8">
    <source>
        <dbReference type="SAM" id="Phobius"/>
    </source>
</evidence>
<feature type="transmembrane region" description="Helical" evidence="8">
    <location>
        <begin position="231"/>
        <end position="254"/>
    </location>
</feature>
<comment type="caution">
    <text evidence="9">The sequence shown here is derived from an EMBL/GenBank/DDBJ whole genome shotgun (WGS) entry which is preliminary data.</text>
</comment>
<dbReference type="GO" id="GO:0016763">
    <property type="term" value="F:pentosyltransferase activity"/>
    <property type="evidence" value="ECO:0007669"/>
    <property type="project" value="TreeGrafter"/>
</dbReference>
<evidence type="ECO:0000256" key="5">
    <source>
        <dbReference type="ARBA" id="ARBA00022692"/>
    </source>
</evidence>
<organism evidence="9">
    <name type="scientific">bioreactor metagenome</name>
    <dbReference type="NCBI Taxonomy" id="1076179"/>
    <lineage>
        <taxon>unclassified sequences</taxon>
        <taxon>metagenomes</taxon>
        <taxon>ecological metagenomes</taxon>
    </lineage>
</organism>
<keyword evidence="4" id="KW-0808">Transferase</keyword>
<evidence type="ECO:0000256" key="3">
    <source>
        <dbReference type="ARBA" id="ARBA00022676"/>
    </source>
</evidence>